<dbReference type="GO" id="GO:0072344">
    <property type="term" value="P:rescue of stalled ribosome"/>
    <property type="evidence" value="ECO:0007669"/>
    <property type="project" value="TreeGrafter"/>
</dbReference>
<feature type="region of interest" description="Disordered" evidence="1">
    <location>
        <begin position="389"/>
        <end position="452"/>
    </location>
</feature>
<feature type="compositionally biased region" description="Basic residues" evidence="1">
    <location>
        <begin position="76"/>
        <end position="89"/>
    </location>
</feature>
<evidence type="ECO:0000313" key="3">
    <source>
        <dbReference type="Proteomes" id="UP000005446"/>
    </source>
</evidence>
<evidence type="ECO:0000256" key="1">
    <source>
        <dbReference type="SAM" id="MobiDB-lite"/>
    </source>
</evidence>
<dbReference type="InParanoid" id="H0EYM7"/>
<protein>
    <submittedName>
        <fullName evidence="2">Uncharacterized protein</fullName>
    </submittedName>
</protein>
<accession>H0EYM7</accession>
<dbReference type="EMBL" id="AGUE01000255">
    <property type="protein sequence ID" value="EHK96345.1"/>
    <property type="molecule type" value="Genomic_DNA"/>
</dbReference>
<dbReference type="Proteomes" id="UP000005446">
    <property type="component" value="Unassembled WGS sequence"/>
</dbReference>
<proteinExistence type="predicted"/>
<dbReference type="GO" id="GO:1990112">
    <property type="term" value="C:RQC complex"/>
    <property type="evidence" value="ECO:0007669"/>
    <property type="project" value="TreeGrafter"/>
</dbReference>
<feature type="compositionally biased region" description="Acidic residues" evidence="1">
    <location>
        <begin position="435"/>
        <end position="452"/>
    </location>
</feature>
<name>H0EYM7_GLAL7</name>
<feature type="region of interest" description="Disordered" evidence="1">
    <location>
        <begin position="1"/>
        <end position="107"/>
    </location>
</feature>
<dbReference type="InterPro" id="IPR006994">
    <property type="entry name" value="TCF25/Rqc1"/>
</dbReference>
<feature type="compositionally biased region" description="Low complexity" evidence="1">
    <location>
        <begin position="63"/>
        <end position="75"/>
    </location>
</feature>
<feature type="compositionally biased region" description="Acidic residues" evidence="1">
    <location>
        <begin position="18"/>
        <end position="29"/>
    </location>
</feature>
<evidence type="ECO:0000313" key="2">
    <source>
        <dbReference type="EMBL" id="EHK96345.1"/>
    </source>
</evidence>
<feature type="compositionally biased region" description="Acidic residues" evidence="1">
    <location>
        <begin position="49"/>
        <end position="62"/>
    </location>
</feature>
<organism evidence="2 3">
    <name type="scientific">Glarea lozoyensis (strain ATCC 74030 / MF5533)</name>
    <dbReference type="NCBI Taxonomy" id="1104152"/>
    <lineage>
        <taxon>Eukaryota</taxon>
        <taxon>Fungi</taxon>
        <taxon>Dikarya</taxon>
        <taxon>Ascomycota</taxon>
        <taxon>Pezizomycotina</taxon>
        <taxon>Leotiomycetes</taxon>
        <taxon>Helotiales</taxon>
        <taxon>Helotiaceae</taxon>
        <taxon>Glarea</taxon>
    </lineage>
</organism>
<dbReference type="PANTHER" id="PTHR22684:SF0">
    <property type="entry name" value="RIBOSOME QUALITY CONTROL COMPLEX SUBUNIT TCF25"/>
    <property type="match status" value="1"/>
</dbReference>
<dbReference type="AlphaFoldDB" id="H0EYM7"/>
<comment type="caution">
    <text evidence="2">The sequence shown here is derived from an EMBL/GenBank/DDBJ whole genome shotgun (WGS) entry which is preliminary data.</text>
</comment>
<keyword evidence="3" id="KW-1185">Reference proteome</keyword>
<dbReference type="OrthoDB" id="205993at2759"/>
<reference evidence="2 3" key="1">
    <citation type="journal article" date="2012" name="Eukaryot. Cell">
        <title>Genome sequence of the fungus Glarea lozoyensis: the first genome sequence of a species from the Helotiaceae family.</title>
        <authorList>
            <person name="Youssar L."/>
            <person name="Gruening B.A."/>
            <person name="Erxleben A."/>
            <person name="Guenther S."/>
            <person name="Huettel W."/>
        </authorList>
    </citation>
    <scope>NUCLEOTIDE SEQUENCE [LARGE SCALE GENOMIC DNA]</scope>
    <source>
        <strain evidence="3">ATCC 74030 / MF5533</strain>
    </source>
</reference>
<feature type="compositionally biased region" description="Acidic residues" evidence="1">
    <location>
        <begin position="393"/>
        <end position="418"/>
    </location>
</feature>
<feature type="compositionally biased region" description="Basic and acidic residues" evidence="1">
    <location>
        <begin position="1"/>
        <end position="12"/>
    </location>
</feature>
<dbReference type="HOGENOM" id="CLU_605580_0_0_1"/>
<dbReference type="GO" id="GO:1990116">
    <property type="term" value="P:ribosome-associated ubiquitin-dependent protein catabolic process"/>
    <property type="evidence" value="ECO:0007669"/>
    <property type="project" value="TreeGrafter"/>
</dbReference>
<feature type="compositionally biased region" description="Basic and acidic residues" evidence="1">
    <location>
        <begin position="90"/>
        <end position="107"/>
    </location>
</feature>
<sequence length="452" mass="49896">MSDRSKQRELEQAKLQAEAEEAEESEDEPVVPAKSKASLFANLAALEDQGAEEDEEDSEAEEPAAAVEATPVVAQKKVKKSKKKKKAKTKVKDTEQALADSKNDADDIDKALRELNLKSPSGTDSARKAPINAEYERVCALLGITTQHLKVANEMRSLFGKAAVEVQDEPGGHARGQRNRQRGQNQQVDLETALKGRHAPGKGLPELTLRRNNLIQGKDDWPKAPTGGLTMVVADDPRTTDGTVEFRFDHNKDYQALQQAFYGFVEMGDPQNLIGLLVRNPHTVPKINVASIPILDNSRMSLDVVRQRRALDDGTGENDLGGDFFNPLAALARLLPGLRQPGNDDGDIDDEDVRREIEHAMANEEGERPPNGTVPVPISLARRLMNMIWPGANDDDEDDEWTEDEGTDTDFDPGDEMPDSLIEQSAEYYEGMPDLVDEEDPDFDDMPDLVPQ</sequence>
<gene>
    <name evidence="2" type="ORF">M7I_7933</name>
</gene>
<dbReference type="PANTHER" id="PTHR22684">
    <property type="entry name" value="NULP1-RELATED"/>
    <property type="match status" value="1"/>
</dbReference>